<dbReference type="Proteomes" id="UP000238274">
    <property type="component" value="Unassembled WGS sequence"/>
</dbReference>
<reference evidence="1 2" key="1">
    <citation type="submission" date="2017-12" db="EMBL/GenBank/DDBJ databases">
        <title>Gene loss provides genomic basis for host adaptation in cereal stripe rust fungi.</title>
        <authorList>
            <person name="Xia C."/>
        </authorList>
    </citation>
    <scope>NUCLEOTIDE SEQUENCE [LARGE SCALE GENOMIC DNA]</scope>
    <source>
        <strain evidence="1 2">93TX-2</strain>
    </source>
</reference>
<evidence type="ECO:0000313" key="1">
    <source>
        <dbReference type="EMBL" id="POW20824.1"/>
    </source>
</evidence>
<name>A0A2S4WGC7_9BASI</name>
<dbReference type="AlphaFoldDB" id="A0A2S4WGC7"/>
<gene>
    <name evidence="1" type="ORF">PSHT_03039</name>
</gene>
<dbReference type="VEuPathDB" id="FungiDB:PSTT_05842"/>
<dbReference type="VEuPathDB" id="FungiDB:PSHT_03039"/>
<protein>
    <submittedName>
        <fullName evidence="1">Uncharacterized protein</fullName>
    </submittedName>
</protein>
<sequence>MFGVPPKKQQLTLNIHTNGNVKQQRGSNSLVCTAGTTSKDWFIWPPLACLSGLCGSYFELHGQFGTRAISHIYCSPKDCFVTLDPTSITFEFVSVKPMITWTKSYKRILLQGPPRCDDNEAALFCKPAAMPTEHDQMFKQWIWGINITQQGRPNVSIMQEMLDAAHEERRAVVILLERLKIHSG</sequence>
<organism evidence="1 2">
    <name type="scientific">Puccinia striiformis</name>
    <dbReference type="NCBI Taxonomy" id="27350"/>
    <lineage>
        <taxon>Eukaryota</taxon>
        <taxon>Fungi</taxon>
        <taxon>Dikarya</taxon>
        <taxon>Basidiomycota</taxon>
        <taxon>Pucciniomycotina</taxon>
        <taxon>Pucciniomycetes</taxon>
        <taxon>Pucciniales</taxon>
        <taxon>Pucciniaceae</taxon>
        <taxon>Puccinia</taxon>
    </lineage>
</organism>
<dbReference type="EMBL" id="PKSM01000028">
    <property type="protein sequence ID" value="POW20824.1"/>
    <property type="molecule type" value="Genomic_DNA"/>
</dbReference>
<comment type="caution">
    <text evidence="1">The sequence shown here is derived from an EMBL/GenBank/DDBJ whole genome shotgun (WGS) entry which is preliminary data.</text>
</comment>
<evidence type="ECO:0000313" key="2">
    <source>
        <dbReference type="Proteomes" id="UP000238274"/>
    </source>
</evidence>
<reference evidence="2" key="3">
    <citation type="journal article" date="2018" name="Mol. Plant Microbe Interact.">
        <title>Genome sequence resources for the wheat stripe rust pathogen (Puccinia striiformis f. sp. tritici) and the barley stripe rust pathogen (Puccinia striiformis f. sp. hordei).</title>
        <authorList>
            <person name="Xia C."/>
            <person name="Wang M."/>
            <person name="Yin C."/>
            <person name="Cornejo O.E."/>
            <person name="Hulbert S.H."/>
            <person name="Chen X."/>
        </authorList>
    </citation>
    <scope>NUCLEOTIDE SEQUENCE [LARGE SCALE GENOMIC DNA]</scope>
    <source>
        <strain evidence="2">93TX-2</strain>
    </source>
</reference>
<reference evidence="2" key="2">
    <citation type="journal article" date="2018" name="BMC Genomics">
        <title>Genomic insights into host adaptation between the wheat stripe rust pathogen (Puccinia striiformis f. sp. tritici) and the barley stripe rust pathogen (Puccinia striiformis f. sp. hordei).</title>
        <authorList>
            <person name="Xia C."/>
            <person name="Wang M."/>
            <person name="Yin C."/>
            <person name="Cornejo O.E."/>
            <person name="Hulbert S.H."/>
            <person name="Chen X."/>
        </authorList>
    </citation>
    <scope>NUCLEOTIDE SEQUENCE [LARGE SCALE GENOMIC DNA]</scope>
    <source>
        <strain evidence="2">93TX-2</strain>
    </source>
</reference>
<proteinExistence type="predicted"/>
<accession>A0A2S4WGC7</accession>
<keyword evidence="2" id="KW-1185">Reference proteome</keyword>